<gene>
    <name evidence="5" type="ORF">H6G94_25980</name>
</gene>
<keyword evidence="6" id="KW-1185">Reference proteome</keyword>
<dbReference type="Gene3D" id="3.40.50.2300">
    <property type="match status" value="2"/>
</dbReference>
<evidence type="ECO:0000256" key="1">
    <source>
        <dbReference type="ARBA" id="ARBA00010062"/>
    </source>
</evidence>
<keyword evidence="2" id="KW-0732">Signal</keyword>
<dbReference type="PANTHER" id="PTHR30483:SF6">
    <property type="entry name" value="PERIPLASMIC BINDING PROTEIN OF ABC TRANSPORTER FOR NATURAL AMINO ACIDS"/>
    <property type="match status" value="1"/>
</dbReference>
<dbReference type="PANTHER" id="PTHR30483">
    <property type="entry name" value="LEUCINE-SPECIFIC-BINDING PROTEIN"/>
    <property type="match status" value="1"/>
</dbReference>
<organism evidence="5 6">
    <name type="scientific">Nostoc punctiforme FACHB-252</name>
    <dbReference type="NCBI Taxonomy" id="1357509"/>
    <lineage>
        <taxon>Bacteria</taxon>
        <taxon>Bacillati</taxon>
        <taxon>Cyanobacteriota</taxon>
        <taxon>Cyanophyceae</taxon>
        <taxon>Nostocales</taxon>
        <taxon>Nostocaceae</taxon>
        <taxon>Nostoc</taxon>
    </lineage>
</organism>
<dbReference type="InterPro" id="IPR028082">
    <property type="entry name" value="Peripla_BP_I"/>
</dbReference>
<protein>
    <submittedName>
        <fullName evidence="5">Amino acid ABC transporter substrate-binding protein</fullName>
    </submittedName>
</protein>
<comment type="similarity">
    <text evidence="1">Belongs to the leucine-binding protein family.</text>
</comment>
<feature type="domain" description="Leucine-binding protein" evidence="4">
    <location>
        <begin position="376"/>
        <end position="525"/>
    </location>
</feature>
<evidence type="ECO:0000256" key="2">
    <source>
        <dbReference type="ARBA" id="ARBA00022729"/>
    </source>
</evidence>
<keyword evidence="3" id="KW-1133">Transmembrane helix</keyword>
<reference evidence="5 6" key="1">
    <citation type="journal article" date="2020" name="ISME J.">
        <title>Comparative genomics reveals insights into cyanobacterial evolution and habitat adaptation.</title>
        <authorList>
            <person name="Chen M.Y."/>
            <person name="Teng W.K."/>
            <person name="Zhao L."/>
            <person name="Hu C.X."/>
            <person name="Zhou Y.K."/>
            <person name="Han B.P."/>
            <person name="Song L.R."/>
            <person name="Shu W.S."/>
        </authorList>
    </citation>
    <scope>NUCLEOTIDE SEQUENCE [LARGE SCALE GENOMIC DNA]</scope>
    <source>
        <strain evidence="5 6">FACHB-252</strain>
    </source>
</reference>
<dbReference type="Pfam" id="PF13458">
    <property type="entry name" value="Peripla_BP_6"/>
    <property type="match status" value="1"/>
</dbReference>
<dbReference type="RefSeq" id="WP_190951593.1">
    <property type="nucleotide sequence ID" value="NZ_JACJTC010000020.1"/>
</dbReference>
<dbReference type="InterPro" id="IPR028081">
    <property type="entry name" value="Leu-bd"/>
</dbReference>
<evidence type="ECO:0000313" key="6">
    <source>
        <dbReference type="Proteomes" id="UP000606396"/>
    </source>
</evidence>
<dbReference type="CDD" id="cd06268">
    <property type="entry name" value="PBP1_ABC_transporter_LIVBP-like"/>
    <property type="match status" value="1"/>
</dbReference>
<dbReference type="EMBL" id="JACJTC010000020">
    <property type="protein sequence ID" value="MBD2614682.1"/>
    <property type="molecule type" value="Genomic_DNA"/>
</dbReference>
<dbReference type="InterPro" id="IPR051010">
    <property type="entry name" value="BCAA_transport"/>
</dbReference>
<accession>A0ABR8HHP5</accession>
<sequence>MSKTRLEIANERIKSFVERFGKAHLYLAYHAAFPLALTPDLLYCLWVQFQRDIDDQVLGIPWIAVADLLVSSLCNEVGYELYEMDLAVRNELLNRLQEDKKFGQQRINELSNFLLDYVKPKLESKDPDIKDFALTQQWAALAYTQPSKVAHELALEFEKLNHQDIAGLVRMASLTEIFTEPLAEFQPLLIYACVMGKFARGNFKVAKDELRKVEKKGDVIHVAGVSLPIPEQIKPNQKKHKFIARVTSVAGMIVTTLLGVGFGFGVYQWSTPCLASEKKVLGIYCVADPNIINQRISRGDRTLFPGIENSDRDKGIDSLKKANYTEALNYFQEAVKNNRNDPEVLIYYNNALARQKGNSLTLAVVAPAKKRRNSTQEILRGVAQAQNQFNQQNGLQGRLVEIVIADDDNNEDTAKRIAEELVQDKSILGVIGHGSSKVTNTALLIYTKANLAIVSATSSSIELQSSVFFRTVLSDKATGEKLAQYALRNNFKKIVIFCNPVDLYSRSIKEGFRLTFVKNRREEVVPSSCINLADPNLNPAQEVKNLLDDPLVEAIALFPDTEKSIEVAMGIIKTYNDSVDNLRKSNNNVEQLKQIKILAGDSLYKPEVANTLKNLILAVPWFREAPKSQRFAQEAENQWGGGMSWRTATSFDATQAFIGSFKLSWNVSRVTVLENLPKINLSENTSGEPLKFDSSREINKEATLIMVKNGQFVNVDEPN</sequence>
<evidence type="ECO:0000256" key="3">
    <source>
        <dbReference type="SAM" id="Phobius"/>
    </source>
</evidence>
<evidence type="ECO:0000259" key="4">
    <source>
        <dbReference type="Pfam" id="PF13458"/>
    </source>
</evidence>
<evidence type="ECO:0000313" key="5">
    <source>
        <dbReference type="EMBL" id="MBD2614682.1"/>
    </source>
</evidence>
<name>A0ABR8HHP5_NOSPU</name>
<dbReference type="SUPFAM" id="SSF53822">
    <property type="entry name" value="Periplasmic binding protein-like I"/>
    <property type="match status" value="1"/>
</dbReference>
<keyword evidence="3" id="KW-0472">Membrane</keyword>
<feature type="transmembrane region" description="Helical" evidence="3">
    <location>
        <begin position="242"/>
        <end position="269"/>
    </location>
</feature>
<keyword evidence="3" id="KW-0812">Transmembrane</keyword>
<dbReference type="Proteomes" id="UP000606396">
    <property type="component" value="Unassembled WGS sequence"/>
</dbReference>
<proteinExistence type="inferred from homology"/>
<comment type="caution">
    <text evidence="5">The sequence shown here is derived from an EMBL/GenBank/DDBJ whole genome shotgun (WGS) entry which is preliminary data.</text>
</comment>